<dbReference type="GO" id="GO:0051213">
    <property type="term" value="F:dioxygenase activity"/>
    <property type="evidence" value="ECO:0007669"/>
    <property type="project" value="UniProtKB-KW"/>
</dbReference>
<accession>A0A178YL63</accession>
<comment type="caution">
    <text evidence="3">The sequence shown here is derived from an EMBL/GenBank/DDBJ whole genome shotgun (WGS) entry which is preliminary data.</text>
</comment>
<evidence type="ECO:0000313" key="3">
    <source>
        <dbReference type="EMBL" id="OAP48036.1"/>
    </source>
</evidence>
<dbReference type="EMBL" id="LNQB01000063">
    <property type="protein sequence ID" value="OAP48036.1"/>
    <property type="molecule type" value="Genomic_DNA"/>
</dbReference>
<dbReference type="InterPro" id="IPR000391">
    <property type="entry name" value="Rng_hydr_dOase-bsu"/>
</dbReference>
<keyword evidence="3" id="KW-0223">Dioxygenase</keyword>
<dbReference type="InterPro" id="IPR032710">
    <property type="entry name" value="NTF2-like_dom_sf"/>
</dbReference>
<evidence type="ECO:0000256" key="1">
    <source>
        <dbReference type="ARBA" id="ARBA00009570"/>
    </source>
</evidence>
<organism evidence="3 4">
    <name type="scientific">Sinorhizobium saheli</name>
    <dbReference type="NCBI Taxonomy" id="36856"/>
    <lineage>
        <taxon>Bacteria</taxon>
        <taxon>Pseudomonadati</taxon>
        <taxon>Pseudomonadota</taxon>
        <taxon>Alphaproteobacteria</taxon>
        <taxon>Hyphomicrobiales</taxon>
        <taxon>Rhizobiaceae</taxon>
        <taxon>Sinorhizobium/Ensifer group</taxon>
        <taxon>Sinorhizobium</taxon>
    </lineage>
</organism>
<evidence type="ECO:0000256" key="2">
    <source>
        <dbReference type="ARBA" id="ARBA00023002"/>
    </source>
</evidence>
<comment type="similarity">
    <text evidence="1">Belongs to the bacterial ring-hydroxylating dioxygenase beta subunit family.</text>
</comment>
<name>A0A178YL63_SINSA</name>
<dbReference type="CDD" id="cd00667">
    <property type="entry name" value="ring_hydroxylating_dioxygenases_beta"/>
    <property type="match status" value="1"/>
</dbReference>
<dbReference type="GO" id="GO:0019380">
    <property type="term" value="P:3-phenylpropionate catabolic process"/>
    <property type="evidence" value="ECO:0007669"/>
    <property type="project" value="TreeGrafter"/>
</dbReference>
<reference evidence="3 4" key="1">
    <citation type="submission" date="2015-11" db="EMBL/GenBank/DDBJ databases">
        <title>Ensifer anhuiense sp. nov., an effective nitrogen fixation bacterium with Glycine soja.</title>
        <authorList>
            <person name="Yan H."/>
            <person name="Chen W."/>
        </authorList>
    </citation>
    <scope>NUCLEOTIDE SEQUENCE [LARGE SCALE GENOMIC DNA]</scope>
    <source>
        <strain evidence="3 4">LMG 7837</strain>
    </source>
</reference>
<dbReference type="Pfam" id="PF00866">
    <property type="entry name" value="Ring_hydroxyl_B"/>
    <property type="match status" value="1"/>
</dbReference>
<dbReference type="STRING" id="36856.ATB98_00990"/>
<keyword evidence="4" id="KW-1185">Reference proteome</keyword>
<protein>
    <submittedName>
        <fullName evidence="3">3-phenylpropionate dioxygenase</fullName>
    </submittedName>
</protein>
<dbReference type="Gene3D" id="3.10.450.50">
    <property type="match status" value="1"/>
</dbReference>
<dbReference type="SUPFAM" id="SSF54427">
    <property type="entry name" value="NTF2-like"/>
    <property type="match status" value="1"/>
</dbReference>
<sequence length="182" mass="21678">MLNIARPFGDLDRPVDVETEREVTRWLHLEARLLDAERYQEWIDTMIAPDIRYWMPDMDTRRRDDPRGTFRHGESAYFDDSWHELSVRVRRYNEPSAWADNPATRHAHLISNIEVHATDDDGVYAVFSAFTNVRNRNEADQDIVHGRREDVLRRSDGRLKLVRRRIFIVQNILLSKNLNTFF</sequence>
<dbReference type="Proteomes" id="UP000078507">
    <property type="component" value="Unassembled WGS sequence"/>
</dbReference>
<dbReference type="NCBIfam" id="NF007479">
    <property type="entry name" value="PRK10069.1"/>
    <property type="match status" value="1"/>
</dbReference>
<dbReference type="PANTHER" id="PTHR41534:SF2">
    <property type="entry name" value="3-PHENYLPROPIONATE_CINNAMIC ACID DIOXYGENASE SUBUNIT BETA"/>
    <property type="match status" value="1"/>
</dbReference>
<evidence type="ECO:0000313" key="4">
    <source>
        <dbReference type="Proteomes" id="UP000078507"/>
    </source>
</evidence>
<dbReference type="PANTHER" id="PTHR41534">
    <property type="entry name" value="BLR3401 PROTEIN"/>
    <property type="match status" value="1"/>
</dbReference>
<keyword evidence="2" id="KW-0560">Oxidoreductase</keyword>
<proteinExistence type="inferred from homology"/>
<dbReference type="AlphaFoldDB" id="A0A178YL63"/>
<gene>
    <name evidence="3" type="ORF">ATB98_00990</name>
</gene>